<accession>A0AAD9KFB0</accession>
<gene>
    <name evidence="2" type="ORF">NP493_1134g01020</name>
</gene>
<sequence>MLLHHVSTHHHGDTQAMTSVTSPLQDDHVSDSEEDCSGYAKTTLQVEPLFSNPIGSPHKIVALSSYEETGSYPTDDNHHGVDTPNNLCDDSDVNSSDNDNVYCRGVIAQHFHIDAPNIVDSDANSDDDNIYGDRKRVSPVQLPICHPVDTPKRDVGDIDDNDSGGYSKAVMSTTPGDSPSRDITDTDGSDSDTDDACGYSKAVPAVTNRGDTDGSCSDTDNICGYSKVATSTTPDDITDRRISDSASSHSDDEDDITGYSKVATSNKH</sequence>
<evidence type="ECO:0000313" key="2">
    <source>
        <dbReference type="EMBL" id="KAK2170232.1"/>
    </source>
</evidence>
<protein>
    <submittedName>
        <fullName evidence="2">Uncharacterized protein</fullName>
    </submittedName>
</protein>
<dbReference type="AlphaFoldDB" id="A0AAD9KFB0"/>
<comment type="caution">
    <text evidence="2">The sequence shown here is derived from an EMBL/GenBank/DDBJ whole genome shotgun (WGS) entry which is preliminary data.</text>
</comment>
<organism evidence="2 3">
    <name type="scientific">Ridgeia piscesae</name>
    <name type="common">Tubeworm</name>
    <dbReference type="NCBI Taxonomy" id="27915"/>
    <lineage>
        <taxon>Eukaryota</taxon>
        <taxon>Metazoa</taxon>
        <taxon>Spiralia</taxon>
        <taxon>Lophotrochozoa</taxon>
        <taxon>Annelida</taxon>
        <taxon>Polychaeta</taxon>
        <taxon>Sedentaria</taxon>
        <taxon>Canalipalpata</taxon>
        <taxon>Sabellida</taxon>
        <taxon>Siboglinidae</taxon>
        <taxon>Ridgeia</taxon>
    </lineage>
</organism>
<feature type="compositionally biased region" description="Polar residues" evidence="1">
    <location>
        <begin position="15"/>
        <end position="24"/>
    </location>
</feature>
<reference evidence="2" key="1">
    <citation type="journal article" date="2023" name="Mol. Biol. Evol.">
        <title>Third-Generation Sequencing Reveals the Adaptive Role of the Epigenome in Three Deep-Sea Polychaetes.</title>
        <authorList>
            <person name="Perez M."/>
            <person name="Aroh O."/>
            <person name="Sun Y."/>
            <person name="Lan Y."/>
            <person name="Juniper S.K."/>
            <person name="Young C.R."/>
            <person name="Angers B."/>
            <person name="Qian P.Y."/>
        </authorList>
    </citation>
    <scope>NUCLEOTIDE SEQUENCE</scope>
    <source>
        <strain evidence="2">R07B-5</strain>
    </source>
</reference>
<dbReference type="Proteomes" id="UP001209878">
    <property type="component" value="Unassembled WGS sequence"/>
</dbReference>
<keyword evidence="3" id="KW-1185">Reference proteome</keyword>
<evidence type="ECO:0000313" key="3">
    <source>
        <dbReference type="Proteomes" id="UP001209878"/>
    </source>
</evidence>
<feature type="region of interest" description="Disordered" evidence="1">
    <location>
        <begin position="1"/>
        <end position="36"/>
    </location>
</feature>
<proteinExistence type="predicted"/>
<feature type="region of interest" description="Disordered" evidence="1">
    <location>
        <begin position="144"/>
        <end position="268"/>
    </location>
</feature>
<dbReference type="EMBL" id="JAODUO010001156">
    <property type="protein sequence ID" value="KAK2170232.1"/>
    <property type="molecule type" value="Genomic_DNA"/>
</dbReference>
<name>A0AAD9KFB0_RIDPI</name>
<evidence type="ECO:0000256" key="1">
    <source>
        <dbReference type="SAM" id="MobiDB-lite"/>
    </source>
</evidence>
<feature type="compositionally biased region" description="Acidic residues" evidence="1">
    <location>
        <begin position="185"/>
        <end position="195"/>
    </location>
</feature>